<dbReference type="HAMAP" id="MF_01310">
    <property type="entry name" value="Ribosomal_uS11"/>
    <property type="match status" value="1"/>
</dbReference>
<evidence type="ECO:0000256" key="8">
    <source>
        <dbReference type="ARBA" id="ARBA00035413"/>
    </source>
</evidence>
<dbReference type="InterPro" id="IPR001892">
    <property type="entry name" value="Ribosomal_uS13"/>
</dbReference>
<dbReference type="SUPFAM" id="SSF50249">
    <property type="entry name" value="Nucleic acid-binding proteins"/>
    <property type="match status" value="1"/>
</dbReference>
<evidence type="ECO:0000256" key="2">
    <source>
        <dbReference type="ARBA" id="ARBA00008080"/>
    </source>
</evidence>
<dbReference type="InterPro" id="IPR018102">
    <property type="entry name" value="Ribosomal_uS11_CS"/>
</dbReference>
<comment type="similarity">
    <text evidence="3 11">Belongs to the bacterial ribosomal protein bL17 family.</text>
</comment>
<dbReference type="PROSITE" id="PS00054">
    <property type="entry name" value="RIBOSOMAL_S11"/>
    <property type="match status" value="1"/>
</dbReference>
<dbReference type="SUPFAM" id="SSF64263">
    <property type="entry name" value="Prokaryotic ribosomal protein L17"/>
    <property type="match status" value="1"/>
</dbReference>
<dbReference type="InterPro" id="IPR012340">
    <property type="entry name" value="NA-bd_OB-fold"/>
</dbReference>
<evidence type="ECO:0000256" key="7">
    <source>
        <dbReference type="ARBA" id="ARBA00035290"/>
    </source>
</evidence>
<dbReference type="GO" id="GO:0022625">
    <property type="term" value="C:cytosolic large ribosomal subunit"/>
    <property type="evidence" value="ECO:0007669"/>
    <property type="project" value="TreeGrafter"/>
</dbReference>
<dbReference type="Pfam" id="PF00416">
    <property type="entry name" value="Ribosomal_S13"/>
    <property type="match status" value="1"/>
</dbReference>
<dbReference type="GO" id="GO:0003723">
    <property type="term" value="F:RNA binding"/>
    <property type="evidence" value="ECO:0007669"/>
    <property type="project" value="InterPro"/>
</dbReference>
<dbReference type="EnsemblMetazoa" id="BGLB006688-RB">
    <property type="protein sequence ID" value="BGLB006688-PB"/>
    <property type="gene ID" value="BGLB006688"/>
</dbReference>
<dbReference type="GO" id="GO:0003743">
    <property type="term" value="F:translation initiation factor activity"/>
    <property type="evidence" value="ECO:0007669"/>
    <property type="project" value="UniProtKB-UniRule"/>
</dbReference>
<dbReference type="STRING" id="6526.A0A2C9JR63"/>
<dbReference type="PROSITE" id="PS50159">
    <property type="entry name" value="RIBOSOMAL_S13_2"/>
    <property type="match status" value="1"/>
</dbReference>
<dbReference type="InterPro" id="IPR018269">
    <property type="entry name" value="Ribosomal_uS13_CS"/>
</dbReference>
<dbReference type="SUPFAM" id="SSF53137">
    <property type="entry name" value="Translational machinery components"/>
    <property type="match status" value="1"/>
</dbReference>
<gene>
    <name evidence="13" type="primary">106064500</name>
</gene>
<keyword evidence="10" id="KW-0396">Initiation factor</keyword>
<evidence type="ECO:0000256" key="11">
    <source>
        <dbReference type="RuleBase" id="RU000660"/>
    </source>
</evidence>
<organism evidence="13 14">
    <name type="scientific">Biomphalaria glabrata</name>
    <name type="common">Bloodfluke planorb</name>
    <name type="synonym">Freshwater snail</name>
    <dbReference type="NCBI Taxonomy" id="6526"/>
    <lineage>
        <taxon>Eukaryota</taxon>
        <taxon>Metazoa</taxon>
        <taxon>Spiralia</taxon>
        <taxon>Lophotrochozoa</taxon>
        <taxon>Mollusca</taxon>
        <taxon>Gastropoda</taxon>
        <taxon>Heterobranchia</taxon>
        <taxon>Euthyneura</taxon>
        <taxon>Panpulmonata</taxon>
        <taxon>Hygrophila</taxon>
        <taxon>Lymnaeoidea</taxon>
        <taxon>Planorbidae</taxon>
        <taxon>Biomphalaria</taxon>
    </lineage>
</organism>
<dbReference type="Pfam" id="PF01196">
    <property type="entry name" value="Ribosomal_L17"/>
    <property type="match status" value="1"/>
</dbReference>
<dbReference type="Gene3D" id="3.30.420.80">
    <property type="entry name" value="Ribosomal protein S11"/>
    <property type="match status" value="1"/>
</dbReference>
<keyword evidence="5 11" id="KW-0687">Ribonucleoprotein</keyword>
<dbReference type="SUPFAM" id="SSF47789">
    <property type="entry name" value="C-terminal domain of RNA polymerase alpha subunit"/>
    <property type="match status" value="1"/>
</dbReference>
<dbReference type="InterPro" id="IPR006196">
    <property type="entry name" value="RNA-binding_domain_S1_IF1"/>
</dbReference>
<dbReference type="Gene3D" id="3.90.1030.10">
    <property type="entry name" value="Ribosomal protein L17"/>
    <property type="match status" value="1"/>
</dbReference>
<feature type="domain" description="S1-like" evidence="12">
    <location>
        <begin position="1"/>
        <end position="45"/>
    </location>
</feature>
<dbReference type="SUPFAM" id="SSF46946">
    <property type="entry name" value="S13-like H2TH domain"/>
    <property type="match status" value="1"/>
</dbReference>
<dbReference type="InterPro" id="IPR027437">
    <property type="entry name" value="Rbsml_uS13_C"/>
</dbReference>
<dbReference type="InterPro" id="IPR010979">
    <property type="entry name" value="Ribosomal_uS13-like_H2TH"/>
</dbReference>
<evidence type="ECO:0000256" key="9">
    <source>
        <dbReference type="ARBA" id="ARBA00035468"/>
    </source>
</evidence>
<dbReference type="InterPro" id="IPR000456">
    <property type="entry name" value="Ribosomal_bL17"/>
</dbReference>
<proteinExistence type="inferred from homology"/>
<evidence type="ECO:0000256" key="3">
    <source>
        <dbReference type="ARBA" id="ARBA00008777"/>
    </source>
</evidence>
<evidence type="ECO:0000259" key="12">
    <source>
        <dbReference type="PROSITE" id="PS50832"/>
    </source>
</evidence>
<evidence type="ECO:0000313" key="14">
    <source>
        <dbReference type="Proteomes" id="UP000076420"/>
    </source>
</evidence>
<keyword evidence="4 11" id="KW-0689">Ribosomal protein</keyword>
<sequence>MDGTVKELISDSNIIVLLDNKIEVIAHPSGKMRINKIHLLQGDRVQEILETAKVDENKKVKDLTEEELTSIRNAANNYLTEGSLRREVALNIKRLMEIGSYRGLRHRKSLPVRGQRTRTQQAAASCAKILKDYGVQEISIFVKGLGPGREAAIRGIQGTGLAVLSIKDVTSAPHNGYIQAQELIVDQKETEQRTFLSSSLIDLDLTVRPFNALKQQGIERIEQLCEMSLFDLNNIKNLGKKSVEEIIEKLDQKAKEGSLHSRRQALAYLRDIKDKNGISAIDILFTKIAEKYKDRNGGYTQVIKTENRRGDSTQMAIIRLV</sequence>
<dbReference type="PROSITE" id="PS50832">
    <property type="entry name" value="S1_IF1_TYPE"/>
    <property type="match status" value="1"/>
</dbReference>
<dbReference type="GO" id="GO:0003677">
    <property type="term" value="F:DNA binding"/>
    <property type="evidence" value="ECO:0007669"/>
    <property type="project" value="InterPro"/>
</dbReference>
<comment type="similarity">
    <text evidence="2">Belongs to the universal ribosomal protein uS13 family.</text>
</comment>
<dbReference type="GO" id="GO:0003735">
    <property type="term" value="F:structural constituent of ribosome"/>
    <property type="evidence" value="ECO:0007669"/>
    <property type="project" value="InterPro"/>
</dbReference>
<dbReference type="GO" id="GO:0003899">
    <property type="term" value="F:DNA-directed RNA polymerase activity"/>
    <property type="evidence" value="ECO:0007669"/>
    <property type="project" value="InterPro"/>
</dbReference>
<evidence type="ECO:0000256" key="10">
    <source>
        <dbReference type="PROSITE-ProRule" id="PRU00181"/>
    </source>
</evidence>
<dbReference type="InterPro" id="IPR036373">
    <property type="entry name" value="Ribosomal_bL17_sf"/>
</dbReference>
<dbReference type="InterPro" id="IPR001971">
    <property type="entry name" value="Ribosomal_uS11"/>
</dbReference>
<protein>
    <recommendedName>
        <fullName evidence="7">Large ribosomal subunit protein bL17m</fullName>
    </recommendedName>
    <alternativeName>
        <fullName evidence="8">39S ribosomal protein L17, mitochondrial</fullName>
    </alternativeName>
    <alternativeName>
        <fullName evidence="9">40S ribosomal protein S18</fullName>
    </alternativeName>
    <alternativeName>
        <fullName evidence="6">Small ribosomal subunit protein uS13</fullName>
    </alternativeName>
</protein>
<dbReference type="Gene3D" id="2.40.50.140">
    <property type="entry name" value="Nucleic acid-binding proteins"/>
    <property type="match status" value="1"/>
</dbReference>
<keyword evidence="10" id="KW-0648">Protein biosynthesis</keyword>
<dbReference type="PANTHER" id="PTHR14413:SF16">
    <property type="entry name" value="LARGE RIBOSOMAL SUBUNIT PROTEIN BL17M"/>
    <property type="match status" value="1"/>
</dbReference>
<dbReference type="Gene3D" id="4.10.910.10">
    <property type="entry name" value="30s ribosomal protein s13, domain 2"/>
    <property type="match status" value="1"/>
</dbReference>
<dbReference type="GO" id="GO:0006351">
    <property type="term" value="P:DNA-templated transcription"/>
    <property type="evidence" value="ECO:0007669"/>
    <property type="project" value="InterPro"/>
</dbReference>
<dbReference type="VEuPathDB" id="VectorBase:BGLB006688"/>
<dbReference type="NCBIfam" id="TIGR00059">
    <property type="entry name" value="L17"/>
    <property type="match status" value="1"/>
</dbReference>
<dbReference type="AlphaFoldDB" id="A0A2C9JR63"/>
<dbReference type="InterPro" id="IPR036967">
    <property type="entry name" value="Ribosomal_uS11_sf"/>
</dbReference>
<evidence type="ECO:0000256" key="1">
    <source>
        <dbReference type="ARBA" id="ARBA00006194"/>
    </source>
</evidence>
<evidence type="ECO:0000256" key="4">
    <source>
        <dbReference type="ARBA" id="ARBA00022980"/>
    </source>
</evidence>
<dbReference type="PANTHER" id="PTHR14413">
    <property type="entry name" value="RIBOSOMAL PROTEIN L17"/>
    <property type="match status" value="1"/>
</dbReference>
<name>A0A2C9JR63_BIOGL</name>
<comment type="similarity">
    <text evidence="1">Belongs to the universal ribosomal protein uS11 family.</text>
</comment>
<evidence type="ECO:0000256" key="6">
    <source>
        <dbReference type="ARBA" id="ARBA00035166"/>
    </source>
</evidence>
<dbReference type="PROSITE" id="PS00646">
    <property type="entry name" value="RIBOSOMAL_S13_1"/>
    <property type="match status" value="1"/>
</dbReference>
<accession>A0A2C9JR63</accession>
<evidence type="ECO:0000256" key="5">
    <source>
        <dbReference type="ARBA" id="ARBA00023274"/>
    </source>
</evidence>
<dbReference type="Proteomes" id="UP000076420">
    <property type="component" value="Unassembled WGS sequence"/>
</dbReference>
<evidence type="ECO:0000313" key="13">
    <source>
        <dbReference type="EnsemblMetazoa" id="BGLB006688-PB"/>
    </source>
</evidence>
<reference evidence="13" key="1">
    <citation type="submission" date="2020-05" db="UniProtKB">
        <authorList>
            <consortium name="EnsemblMetazoa"/>
        </authorList>
    </citation>
    <scope>IDENTIFICATION</scope>
    <source>
        <strain evidence="13">BB02</strain>
    </source>
</reference>